<dbReference type="GO" id="GO:0071424">
    <property type="term" value="F:rRNA (cytosine-N4-)-methyltransferase activity"/>
    <property type="evidence" value="ECO:0007669"/>
    <property type="project" value="UniProtKB-UniRule"/>
</dbReference>
<feature type="binding site" evidence="7">
    <location>
        <position position="62"/>
    </location>
    <ligand>
        <name>S-adenosyl-L-methionine</name>
        <dbReference type="ChEBI" id="CHEBI:59789"/>
    </ligand>
</feature>
<name>A0A1V4IA87_9FIRM</name>
<keyword evidence="6 7" id="KW-0949">S-adenosyl-L-methionine</keyword>
<proteinExistence type="inferred from homology"/>
<keyword evidence="3 7" id="KW-0698">rRNA processing</keyword>
<dbReference type="EC" id="2.1.1.199" evidence="7"/>
<dbReference type="STRING" id="29349.CLOTH_01310"/>
<reference evidence="8 9" key="1">
    <citation type="submission" date="2017-03" db="EMBL/GenBank/DDBJ databases">
        <title>Genome sequence of Clostridium thermoalcaliphilum DSM 7309.</title>
        <authorList>
            <person name="Poehlein A."/>
            <person name="Daniel R."/>
        </authorList>
    </citation>
    <scope>NUCLEOTIDE SEQUENCE [LARGE SCALE GENOMIC DNA]</scope>
    <source>
        <strain evidence="8 9">DSM 7309</strain>
    </source>
</reference>
<dbReference type="AlphaFoldDB" id="A0A1V4IA87"/>
<feature type="binding site" evidence="7">
    <location>
        <position position="110"/>
    </location>
    <ligand>
        <name>S-adenosyl-L-methionine</name>
        <dbReference type="ChEBI" id="CHEBI:59789"/>
    </ligand>
</feature>
<keyword evidence="4 7" id="KW-0489">Methyltransferase</keyword>
<evidence type="ECO:0000256" key="3">
    <source>
        <dbReference type="ARBA" id="ARBA00022552"/>
    </source>
</evidence>
<keyword evidence="2 7" id="KW-0963">Cytoplasm</keyword>
<evidence type="ECO:0000313" key="8">
    <source>
        <dbReference type="EMBL" id="OPJ56849.1"/>
    </source>
</evidence>
<comment type="function">
    <text evidence="7">Specifically methylates the N4 position of cytidine in position 1402 (C1402) of 16S rRNA.</text>
</comment>
<protein>
    <recommendedName>
        <fullName evidence="7">Ribosomal RNA small subunit methyltransferase H</fullName>
        <ecNumber evidence="7">2.1.1.199</ecNumber>
    </recommendedName>
    <alternativeName>
        <fullName evidence="7">16S rRNA m(4)C1402 methyltransferase</fullName>
    </alternativeName>
    <alternativeName>
        <fullName evidence="7">rRNA (cytosine-N(4)-)-methyltransferase RsmH</fullName>
    </alternativeName>
</protein>
<dbReference type="Gene3D" id="1.10.150.170">
    <property type="entry name" value="Putative methyltransferase TM0872, insert domain"/>
    <property type="match status" value="1"/>
</dbReference>
<comment type="similarity">
    <text evidence="1 7">Belongs to the methyltransferase superfamily. RsmH family.</text>
</comment>
<dbReference type="Proteomes" id="UP000190140">
    <property type="component" value="Unassembled WGS sequence"/>
</dbReference>
<feature type="binding site" evidence="7">
    <location>
        <position position="117"/>
    </location>
    <ligand>
        <name>S-adenosyl-L-methionine</name>
        <dbReference type="ChEBI" id="CHEBI:59789"/>
    </ligand>
</feature>
<keyword evidence="9" id="KW-1185">Reference proteome</keyword>
<dbReference type="HAMAP" id="MF_01007">
    <property type="entry name" value="16SrRNA_methyltr_H"/>
    <property type="match status" value="1"/>
</dbReference>
<feature type="binding site" evidence="7">
    <location>
        <begin position="42"/>
        <end position="44"/>
    </location>
    <ligand>
        <name>S-adenosyl-L-methionine</name>
        <dbReference type="ChEBI" id="CHEBI:59789"/>
    </ligand>
</feature>
<dbReference type="GO" id="GO:0005737">
    <property type="term" value="C:cytoplasm"/>
    <property type="evidence" value="ECO:0007669"/>
    <property type="project" value="UniProtKB-SubCell"/>
</dbReference>
<dbReference type="Pfam" id="PF01795">
    <property type="entry name" value="Methyltransf_5"/>
    <property type="match status" value="1"/>
</dbReference>
<evidence type="ECO:0000313" key="9">
    <source>
        <dbReference type="Proteomes" id="UP000190140"/>
    </source>
</evidence>
<organism evidence="8 9">
    <name type="scientific">Alkalithermobacter paradoxus</name>
    <dbReference type="NCBI Taxonomy" id="29349"/>
    <lineage>
        <taxon>Bacteria</taxon>
        <taxon>Bacillati</taxon>
        <taxon>Bacillota</taxon>
        <taxon>Clostridia</taxon>
        <taxon>Peptostreptococcales</taxon>
        <taxon>Tepidibacteraceae</taxon>
        <taxon>Alkalithermobacter</taxon>
    </lineage>
</organism>
<dbReference type="InterPro" id="IPR023397">
    <property type="entry name" value="SAM-dep_MeTrfase_MraW_recog"/>
</dbReference>
<comment type="caution">
    <text evidence="8">The sequence shown here is derived from an EMBL/GenBank/DDBJ whole genome shotgun (WGS) entry which is preliminary data.</text>
</comment>
<evidence type="ECO:0000256" key="6">
    <source>
        <dbReference type="ARBA" id="ARBA00022691"/>
    </source>
</evidence>
<dbReference type="SUPFAM" id="SSF53335">
    <property type="entry name" value="S-adenosyl-L-methionine-dependent methyltransferases"/>
    <property type="match status" value="1"/>
</dbReference>
<evidence type="ECO:0000256" key="1">
    <source>
        <dbReference type="ARBA" id="ARBA00010396"/>
    </source>
</evidence>
<dbReference type="PIRSF" id="PIRSF004486">
    <property type="entry name" value="MraW"/>
    <property type="match status" value="1"/>
</dbReference>
<dbReference type="PANTHER" id="PTHR11265">
    <property type="entry name" value="S-ADENOSYL-METHYLTRANSFERASE MRAW"/>
    <property type="match status" value="1"/>
</dbReference>
<evidence type="ECO:0000256" key="5">
    <source>
        <dbReference type="ARBA" id="ARBA00022679"/>
    </source>
</evidence>
<dbReference type="SUPFAM" id="SSF81799">
    <property type="entry name" value="Putative methyltransferase TM0872, insert domain"/>
    <property type="match status" value="1"/>
</dbReference>
<gene>
    <name evidence="8" type="primary">rsmH_1</name>
    <name evidence="7" type="synonym">rsmH</name>
    <name evidence="8" type="ORF">CLOTH_01310</name>
</gene>
<evidence type="ECO:0000256" key="7">
    <source>
        <dbReference type="HAMAP-Rule" id="MF_01007"/>
    </source>
</evidence>
<feature type="binding site" evidence="7">
    <location>
        <position position="89"/>
    </location>
    <ligand>
        <name>S-adenosyl-L-methionine</name>
        <dbReference type="ChEBI" id="CHEBI:59789"/>
    </ligand>
</feature>
<comment type="subcellular location">
    <subcellularLocation>
        <location evidence="7">Cytoplasm</location>
    </subcellularLocation>
</comment>
<dbReference type="InterPro" id="IPR002903">
    <property type="entry name" value="RsmH"/>
</dbReference>
<dbReference type="InterPro" id="IPR029063">
    <property type="entry name" value="SAM-dependent_MTases_sf"/>
</dbReference>
<dbReference type="EMBL" id="MZGW01000001">
    <property type="protein sequence ID" value="OPJ56849.1"/>
    <property type="molecule type" value="Genomic_DNA"/>
</dbReference>
<dbReference type="GO" id="GO:0070475">
    <property type="term" value="P:rRNA base methylation"/>
    <property type="evidence" value="ECO:0007669"/>
    <property type="project" value="UniProtKB-UniRule"/>
</dbReference>
<dbReference type="NCBIfam" id="TIGR00006">
    <property type="entry name" value="16S rRNA (cytosine(1402)-N(4))-methyltransferase RsmH"/>
    <property type="match status" value="1"/>
</dbReference>
<evidence type="ECO:0000256" key="2">
    <source>
        <dbReference type="ARBA" id="ARBA00022490"/>
    </source>
</evidence>
<dbReference type="FunFam" id="1.10.150.170:FF:000001">
    <property type="entry name" value="Ribosomal RNA small subunit methyltransferase H"/>
    <property type="match status" value="1"/>
</dbReference>
<comment type="catalytic activity">
    <reaction evidence="7">
        <text>cytidine(1402) in 16S rRNA + S-adenosyl-L-methionine = N(4)-methylcytidine(1402) in 16S rRNA + S-adenosyl-L-homocysteine + H(+)</text>
        <dbReference type="Rhea" id="RHEA:42928"/>
        <dbReference type="Rhea" id="RHEA-COMP:10286"/>
        <dbReference type="Rhea" id="RHEA-COMP:10287"/>
        <dbReference type="ChEBI" id="CHEBI:15378"/>
        <dbReference type="ChEBI" id="CHEBI:57856"/>
        <dbReference type="ChEBI" id="CHEBI:59789"/>
        <dbReference type="ChEBI" id="CHEBI:74506"/>
        <dbReference type="ChEBI" id="CHEBI:82748"/>
        <dbReference type="EC" id="2.1.1.199"/>
    </reaction>
</comment>
<dbReference type="PANTHER" id="PTHR11265:SF0">
    <property type="entry name" value="12S RRNA N4-METHYLCYTIDINE METHYLTRANSFERASE"/>
    <property type="match status" value="1"/>
</dbReference>
<sequence length="320" mass="36580">MNVDRGEKTMEFNHVSVLLNECIENLNINPDGVYVDGTLGGAGHSLEIAKRLSDKGLLIAFDQDINAIEVGYERLKDYNDRVKLIHRNFVNLKEELEKIGVQKIDGLLLDLGVSSHQLDERERGFSYMQDAQLDMRMDTRNPLTAKDIVNNYSEKELERIIKLYGEENWAKRIAQFIVEERKNGEISTTGQLVDIIKKAIPKKARIDGPHPAKRTFQALRIEVNNELGIIDKAIVDAANMMNKHGRICIITFHSLEDRIVKNTYKELECDCICPKEFPICKCDQAQILKVITRKPILPSEEEIDQNPRSRSAKLRVAERV</sequence>
<keyword evidence="5 7" id="KW-0808">Transferase</keyword>
<evidence type="ECO:0000256" key="4">
    <source>
        <dbReference type="ARBA" id="ARBA00022603"/>
    </source>
</evidence>
<accession>A0A1V4IA87</accession>
<dbReference type="Gene3D" id="3.40.50.150">
    <property type="entry name" value="Vaccinia Virus protein VP39"/>
    <property type="match status" value="1"/>
</dbReference>